<sequence length="73" mass="8546">MQFHQWAAYAPYRSPYDPCPGRGFVRFVIPPNQWITVQPTQLKQYSPQQALRHGVLWPDLFSPYPYHDGKGGR</sequence>
<keyword evidence="2" id="KW-1185">Reference proteome</keyword>
<dbReference type="EMBL" id="FRAF01000001">
    <property type="protein sequence ID" value="SHJ58447.1"/>
    <property type="molecule type" value="Genomic_DNA"/>
</dbReference>
<accession>A0A1M6KHQ1</accession>
<dbReference type="InterPro" id="IPR020256">
    <property type="entry name" value="Spore_coat_CotJA"/>
</dbReference>
<protein>
    <submittedName>
        <fullName evidence="1">Spore coat protein JA</fullName>
    </submittedName>
</protein>
<dbReference type="OrthoDB" id="2376696at2"/>
<evidence type="ECO:0000313" key="2">
    <source>
        <dbReference type="Proteomes" id="UP000184016"/>
    </source>
</evidence>
<organism evidence="1 2">
    <name type="scientific">Alicyclobacillus tolerans</name>
    <dbReference type="NCBI Taxonomy" id="90970"/>
    <lineage>
        <taxon>Bacteria</taxon>
        <taxon>Bacillati</taxon>
        <taxon>Bacillota</taxon>
        <taxon>Bacilli</taxon>
        <taxon>Bacillales</taxon>
        <taxon>Alicyclobacillaceae</taxon>
        <taxon>Alicyclobacillus</taxon>
    </lineage>
</organism>
<dbReference type="Pfam" id="PF11007">
    <property type="entry name" value="CotJA"/>
    <property type="match status" value="1"/>
</dbReference>
<dbReference type="Proteomes" id="UP000184016">
    <property type="component" value="Unassembled WGS sequence"/>
</dbReference>
<name>A0A1M6KHQ1_9BACL</name>
<gene>
    <name evidence="1" type="ORF">SAMN05443507_101251</name>
</gene>
<evidence type="ECO:0000313" key="1">
    <source>
        <dbReference type="EMBL" id="SHJ58447.1"/>
    </source>
</evidence>
<keyword evidence="1" id="KW-0167">Capsid protein</keyword>
<dbReference type="RefSeq" id="WP_072872733.1">
    <property type="nucleotide sequence ID" value="NZ_FRAF01000001.1"/>
</dbReference>
<proteinExistence type="predicted"/>
<reference evidence="2" key="1">
    <citation type="submission" date="2016-11" db="EMBL/GenBank/DDBJ databases">
        <authorList>
            <person name="Varghese N."/>
            <person name="Submissions S."/>
        </authorList>
    </citation>
    <scope>NUCLEOTIDE SEQUENCE [LARGE SCALE GENOMIC DNA]</scope>
    <source>
        <strain evidence="2">USBA-503</strain>
    </source>
</reference>
<keyword evidence="1" id="KW-0946">Virion</keyword>
<dbReference type="STRING" id="1830138.SAMN05443507_101251"/>
<dbReference type="AlphaFoldDB" id="A0A1M6KHQ1"/>